<dbReference type="OrthoDB" id="954231at2759"/>
<reference evidence="2" key="1">
    <citation type="journal article" date="2020" name="bioRxiv">
        <title>Hybrid origin of Populus tomentosa Carr. identified through genome sequencing and phylogenomic analysis.</title>
        <authorList>
            <person name="An X."/>
            <person name="Gao K."/>
            <person name="Chen Z."/>
            <person name="Li J."/>
            <person name="Yang X."/>
            <person name="Yang X."/>
            <person name="Zhou J."/>
            <person name="Guo T."/>
            <person name="Zhao T."/>
            <person name="Huang S."/>
            <person name="Miao D."/>
            <person name="Khan W.U."/>
            <person name="Rao P."/>
            <person name="Ye M."/>
            <person name="Lei B."/>
            <person name="Liao W."/>
            <person name="Wang J."/>
            <person name="Ji L."/>
            <person name="Li Y."/>
            <person name="Guo B."/>
            <person name="Mustafa N.S."/>
            <person name="Li S."/>
            <person name="Yun Q."/>
            <person name="Keller S.R."/>
            <person name="Mao J."/>
            <person name="Zhang R."/>
            <person name="Strauss S.H."/>
        </authorList>
    </citation>
    <scope>NUCLEOTIDE SEQUENCE</scope>
    <source>
        <strain evidence="2">GM15</strain>
        <tissue evidence="2">Leaf</tissue>
    </source>
</reference>
<evidence type="ECO:0000313" key="3">
    <source>
        <dbReference type="Proteomes" id="UP000886885"/>
    </source>
</evidence>
<proteinExistence type="predicted"/>
<evidence type="ECO:0000313" key="2">
    <source>
        <dbReference type="EMBL" id="KAG6776799.1"/>
    </source>
</evidence>
<feature type="domain" description="TF-B3" evidence="1">
    <location>
        <begin position="1"/>
        <end position="77"/>
    </location>
</feature>
<accession>A0A8X8D3E2</accession>
<sequence>MVEGQRAISFQATDPTGKVWNFELSKRTRGHPKPVIRGDWLNYVHEKGIKVNEVIVLTREQDIQNGETYHIRVNSHKLSLLSVRVYSTSSLSWSLASSITFDDCVSSVSAKQTIEYTLCNADYGVEFLEFFVLCAKKTTSKYTAIWILEKTIDDGSRYHAGGLKMQNKRMRSMQLRQLRGKAIAFLGPRVDPNTKFQNENNARKMRLVGEGHGFAPS</sequence>
<evidence type="ECO:0000259" key="1">
    <source>
        <dbReference type="PROSITE" id="PS50863"/>
    </source>
</evidence>
<dbReference type="CDD" id="cd10017">
    <property type="entry name" value="B3_DNA"/>
    <property type="match status" value="1"/>
</dbReference>
<organism evidence="2 3">
    <name type="scientific">Populus tomentosa</name>
    <name type="common">Chinese white poplar</name>
    <dbReference type="NCBI Taxonomy" id="118781"/>
    <lineage>
        <taxon>Eukaryota</taxon>
        <taxon>Viridiplantae</taxon>
        <taxon>Streptophyta</taxon>
        <taxon>Embryophyta</taxon>
        <taxon>Tracheophyta</taxon>
        <taxon>Spermatophyta</taxon>
        <taxon>Magnoliopsida</taxon>
        <taxon>eudicotyledons</taxon>
        <taxon>Gunneridae</taxon>
        <taxon>Pentapetalae</taxon>
        <taxon>rosids</taxon>
        <taxon>fabids</taxon>
        <taxon>Malpighiales</taxon>
        <taxon>Salicaceae</taxon>
        <taxon>Saliceae</taxon>
        <taxon>Populus</taxon>
    </lineage>
</organism>
<gene>
    <name evidence="2" type="ORF">POTOM_016587</name>
</gene>
<protein>
    <recommendedName>
        <fullName evidence="1">TF-B3 domain-containing protein</fullName>
    </recommendedName>
</protein>
<dbReference type="EMBL" id="JAAWWB010000008">
    <property type="protein sequence ID" value="KAG6776799.1"/>
    <property type="molecule type" value="Genomic_DNA"/>
</dbReference>
<dbReference type="PROSITE" id="PS50863">
    <property type="entry name" value="B3"/>
    <property type="match status" value="1"/>
</dbReference>
<comment type="caution">
    <text evidence="2">The sequence shown here is derived from an EMBL/GenBank/DDBJ whole genome shotgun (WGS) entry which is preliminary data.</text>
</comment>
<keyword evidence="3" id="KW-1185">Reference proteome</keyword>
<dbReference type="AlphaFoldDB" id="A0A8X8D3E2"/>
<dbReference type="Proteomes" id="UP000886885">
    <property type="component" value="Chromosome 4D"/>
</dbReference>
<dbReference type="GO" id="GO:0003677">
    <property type="term" value="F:DNA binding"/>
    <property type="evidence" value="ECO:0007669"/>
    <property type="project" value="InterPro"/>
</dbReference>
<dbReference type="InterPro" id="IPR003340">
    <property type="entry name" value="B3_DNA-bd"/>
</dbReference>
<name>A0A8X8D3E2_POPTO</name>